<comment type="caution">
    <text evidence="2">The sequence shown here is derived from an EMBL/GenBank/DDBJ whole genome shotgun (WGS) entry which is preliminary data.</text>
</comment>
<organism evidence="2 3">
    <name type="scientific">Adineta steineri</name>
    <dbReference type="NCBI Taxonomy" id="433720"/>
    <lineage>
        <taxon>Eukaryota</taxon>
        <taxon>Metazoa</taxon>
        <taxon>Spiralia</taxon>
        <taxon>Gnathifera</taxon>
        <taxon>Rotifera</taxon>
        <taxon>Eurotatoria</taxon>
        <taxon>Bdelloidea</taxon>
        <taxon>Adinetida</taxon>
        <taxon>Adinetidae</taxon>
        <taxon>Adineta</taxon>
    </lineage>
</organism>
<dbReference type="AlphaFoldDB" id="A0A820K4F2"/>
<dbReference type="Proteomes" id="UP000663881">
    <property type="component" value="Unassembled WGS sequence"/>
</dbReference>
<gene>
    <name evidence="2" type="ORF">OKA104_LOCUS48069</name>
</gene>
<feature type="region of interest" description="Disordered" evidence="1">
    <location>
        <begin position="12"/>
        <end position="45"/>
    </location>
</feature>
<feature type="non-terminal residue" evidence="2">
    <location>
        <position position="109"/>
    </location>
</feature>
<evidence type="ECO:0000313" key="2">
    <source>
        <dbReference type="EMBL" id="CAF4336854.1"/>
    </source>
</evidence>
<protein>
    <submittedName>
        <fullName evidence="2">Uncharacterized protein</fullName>
    </submittedName>
</protein>
<proteinExistence type="predicted"/>
<feature type="compositionally biased region" description="Low complexity" evidence="1">
    <location>
        <begin position="87"/>
        <end position="97"/>
    </location>
</feature>
<name>A0A820K4F2_9BILA</name>
<feature type="region of interest" description="Disordered" evidence="1">
    <location>
        <begin position="73"/>
        <end position="109"/>
    </location>
</feature>
<sequence length="109" mass="12563">SDKLSLHELIRKNSSITTDDNTNESITKTTSTDENEDGEEEILEKPRIVLQKIQFDDPELFPPELTPDLVKELSQENAQRTNRQRRSNNSTTSLNTSPNKKRHRKVSDE</sequence>
<dbReference type="EMBL" id="CAJOAY010020167">
    <property type="protein sequence ID" value="CAF4336854.1"/>
    <property type="molecule type" value="Genomic_DNA"/>
</dbReference>
<evidence type="ECO:0000256" key="1">
    <source>
        <dbReference type="SAM" id="MobiDB-lite"/>
    </source>
</evidence>
<feature type="compositionally biased region" description="Acidic residues" evidence="1">
    <location>
        <begin position="33"/>
        <end position="42"/>
    </location>
</feature>
<evidence type="ECO:0000313" key="3">
    <source>
        <dbReference type="Proteomes" id="UP000663881"/>
    </source>
</evidence>
<accession>A0A820K4F2</accession>
<reference evidence="2" key="1">
    <citation type="submission" date="2021-02" db="EMBL/GenBank/DDBJ databases">
        <authorList>
            <person name="Nowell W R."/>
        </authorList>
    </citation>
    <scope>NUCLEOTIDE SEQUENCE</scope>
</reference>
<feature type="compositionally biased region" description="Basic residues" evidence="1">
    <location>
        <begin position="99"/>
        <end position="109"/>
    </location>
</feature>
<feature type="compositionally biased region" description="Polar residues" evidence="1">
    <location>
        <begin position="12"/>
        <end position="32"/>
    </location>
</feature>
<feature type="non-terminal residue" evidence="2">
    <location>
        <position position="1"/>
    </location>
</feature>